<feature type="region of interest" description="Disordered" evidence="1">
    <location>
        <begin position="428"/>
        <end position="447"/>
    </location>
</feature>
<organism evidence="2 3">
    <name type="scientific">Paxillus rubicundulus Ve08.2h10</name>
    <dbReference type="NCBI Taxonomy" id="930991"/>
    <lineage>
        <taxon>Eukaryota</taxon>
        <taxon>Fungi</taxon>
        <taxon>Dikarya</taxon>
        <taxon>Basidiomycota</taxon>
        <taxon>Agaricomycotina</taxon>
        <taxon>Agaricomycetes</taxon>
        <taxon>Agaricomycetidae</taxon>
        <taxon>Boletales</taxon>
        <taxon>Paxilineae</taxon>
        <taxon>Paxillaceae</taxon>
        <taxon>Paxillus</taxon>
    </lineage>
</organism>
<reference evidence="3" key="2">
    <citation type="submission" date="2015-01" db="EMBL/GenBank/DDBJ databases">
        <title>Evolutionary Origins and Diversification of the Mycorrhizal Mutualists.</title>
        <authorList>
            <consortium name="DOE Joint Genome Institute"/>
            <consortium name="Mycorrhizal Genomics Consortium"/>
            <person name="Kohler A."/>
            <person name="Kuo A."/>
            <person name="Nagy L.G."/>
            <person name="Floudas D."/>
            <person name="Copeland A."/>
            <person name="Barry K.W."/>
            <person name="Cichocki N."/>
            <person name="Veneault-Fourrey C."/>
            <person name="LaButti K."/>
            <person name="Lindquist E.A."/>
            <person name="Lipzen A."/>
            <person name="Lundell T."/>
            <person name="Morin E."/>
            <person name="Murat C."/>
            <person name="Riley R."/>
            <person name="Ohm R."/>
            <person name="Sun H."/>
            <person name="Tunlid A."/>
            <person name="Henrissat B."/>
            <person name="Grigoriev I.V."/>
            <person name="Hibbett D.S."/>
            <person name="Martin F."/>
        </authorList>
    </citation>
    <scope>NUCLEOTIDE SEQUENCE [LARGE SCALE GENOMIC DNA]</scope>
    <source>
        <strain evidence="3">Ve08.2h10</strain>
    </source>
</reference>
<feature type="compositionally biased region" description="Polar residues" evidence="1">
    <location>
        <begin position="338"/>
        <end position="363"/>
    </location>
</feature>
<feature type="region of interest" description="Disordered" evidence="1">
    <location>
        <begin position="211"/>
        <end position="250"/>
    </location>
</feature>
<feature type="compositionally biased region" description="Polar residues" evidence="1">
    <location>
        <begin position="65"/>
        <end position="81"/>
    </location>
</feature>
<evidence type="ECO:0000313" key="3">
    <source>
        <dbReference type="Proteomes" id="UP000054538"/>
    </source>
</evidence>
<keyword evidence="3" id="KW-1185">Reference proteome</keyword>
<dbReference type="STRING" id="930991.A0A0D0E258"/>
<feature type="region of interest" description="Disordered" evidence="1">
    <location>
        <begin position="470"/>
        <end position="491"/>
    </location>
</feature>
<accession>A0A0D0E258</accession>
<dbReference type="OrthoDB" id="3067719at2759"/>
<feature type="compositionally biased region" description="Low complexity" evidence="1">
    <location>
        <begin position="278"/>
        <end position="299"/>
    </location>
</feature>
<evidence type="ECO:0000256" key="1">
    <source>
        <dbReference type="SAM" id="MobiDB-lite"/>
    </source>
</evidence>
<evidence type="ECO:0000313" key="2">
    <source>
        <dbReference type="EMBL" id="KIK94579.1"/>
    </source>
</evidence>
<feature type="compositionally biased region" description="Polar residues" evidence="1">
    <location>
        <begin position="97"/>
        <end position="109"/>
    </location>
</feature>
<dbReference type="Proteomes" id="UP000054538">
    <property type="component" value="Unassembled WGS sequence"/>
</dbReference>
<feature type="compositionally biased region" description="Basic and acidic residues" evidence="1">
    <location>
        <begin position="112"/>
        <end position="128"/>
    </location>
</feature>
<name>A0A0D0E258_9AGAM</name>
<feature type="region of interest" description="Disordered" evidence="1">
    <location>
        <begin position="266"/>
        <end position="412"/>
    </location>
</feature>
<protein>
    <submittedName>
        <fullName evidence="2">Uncharacterized protein</fullName>
    </submittedName>
</protein>
<sequence>MSIQASTTYPTSPPSSYQQLSSPATSRTPSCSSPASKPTELISQSSTPTQPTPSTATYSPRQRIYTPSNKLTPPSHTQPTLAMSIVAPIPRRPHPTSPHQVTPTPSMSRPHSRSERLLRDTLRKDETLRTTATVRARSRSPSSPSDGGDDEFFVQPALLFRGLPRRNSATSTTSHPRPRGSGACVLGNGHAKSFYVPNENEHTSYTQLLRSTSFSSSSRSGRPERKSSQPITFVQEKQEDPGLSRSYDAAPHEAVLRTRLDRVIHRGMHQVRREREAGTSSIESSTGSPPSSLCSLSNSRSHESEQTQLTVPEVDVCLPSTPPPRVKVISKNGHRPTRSMSAAQSPHHTLTSSPKAQPWSPLTPQIPWSPPQTPRSQEQLKQKHSPWLSSPLPSSPPPFATTPPKRAGPGVATVASSHSTLIYETNIHTPSPPHLPHSPHSSPTFDPEAASLACRQVPGYVSFASVAGLGAPPEEEDRRSGRKGFAGFGLGGGGKGRGLTGLVVGSGKWWVF</sequence>
<proteinExistence type="predicted"/>
<dbReference type="AlphaFoldDB" id="A0A0D0E258"/>
<feature type="compositionally biased region" description="Low complexity" evidence="1">
    <location>
        <begin position="1"/>
        <end position="23"/>
    </location>
</feature>
<dbReference type="EMBL" id="KN825097">
    <property type="protein sequence ID" value="KIK94579.1"/>
    <property type="molecule type" value="Genomic_DNA"/>
</dbReference>
<dbReference type="HOGENOM" id="CLU_639647_0_0_1"/>
<feature type="compositionally biased region" description="Polar residues" evidence="1">
    <location>
        <begin position="24"/>
        <end position="36"/>
    </location>
</feature>
<gene>
    <name evidence="2" type="ORF">PAXRUDRAFT_827858</name>
</gene>
<feature type="region of interest" description="Disordered" evidence="1">
    <location>
        <begin position="1"/>
        <end position="185"/>
    </location>
</feature>
<dbReference type="InParanoid" id="A0A0D0E258"/>
<reference evidence="2 3" key="1">
    <citation type="submission" date="2014-04" db="EMBL/GenBank/DDBJ databases">
        <authorList>
            <consortium name="DOE Joint Genome Institute"/>
            <person name="Kuo A."/>
            <person name="Kohler A."/>
            <person name="Jargeat P."/>
            <person name="Nagy L.G."/>
            <person name="Floudas D."/>
            <person name="Copeland A."/>
            <person name="Barry K.W."/>
            <person name="Cichocki N."/>
            <person name="Veneault-Fourrey C."/>
            <person name="LaButti K."/>
            <person name="Lindquist E.A."/>
            <person name="Lipzen A."/>
            <person name="Lundell T."/>
            <person name="Morin E."/>
            <person name="Murat C."/>
            <person name="Sun H."/>
            <person name="Tunlid A."/>
            <person name="Henrissat B."/>
            <person name="Grigoriev I.V."/>
            <person name="Hibbett D.S."/>
            <person name="Martin F."/>
            <person name="Nordberg H.P."/>
            <person name="Cantor M.N."/>
            <person name="Hua S.X."/>
        </authorList>
    </citation>
    <scope>NUCLEOTIDE SEQUENCE [LARGE SCALE GENOMIC DNA]</scope>
    <source>
        <strain evidence="2 3">Ve08.2h10</strain>
    </source>
</reference>
<feature type="compositionally biased region" description="Low complexity" evidence="1">
    <location>
        <begin position="211"/>
        <end position="220"/>
    </location>
</feature>
<feature type="compositionally biased region" description="Low complexity" evidence="1">
    <location>
        <begin position="43"/>
        <end position="60"/>
    </location>
</feature>